<dbReference type="PANTHER" id="PTHR43353:SF5">
    <property type="entry name" value="SUCCINATE-SEMIALDEHYDE DEHYDROGENASE, MITOCHONDRIAL"/>
    <property type="match status" value="1"/>
</dbReference>
<dbReference type="InterPro" id="IPR016163">
    <property type="entry name" value="Ald_DH_C"/>
</dbReference>
<dbReference type="InterPro" id="IPR050740">
    <property type="entry name" value="Aldehyde_DH_Superfamily"/>
</dbReference>
<dbReference type="SUPFAM" id="SSF53720">
    <property type="entry name" value="ALDH-like"/>
    <property type="match status" value="1"/>
</dbReference>
<reference evidence="3 4" key="1">
    <citation type="submission" date="2020-02" db="EMBL/GenBank/DDBJ databases">
        <title>Draft genome sequence of Haematococcus lacustris strain NIES-144.</title>
        <authorList>
            <person name="Morimoto D."/>
            <person name="Nakagawa S."/>
            <person name="Yoshida T."/>
            <person name="Sawayama S."/>
        </authorList>
    </citation>
    <scope>NUCLEOTIDE SEQUENCE [LARGE SCALE GENOMIC DNA]</scope>
    <source>
        <strain evidence="3 4">NIES-144</strain>
    </source>
</reference>
<dbReference type="Pfam" id="PF00171">
    <property type="entry name" value="Aldedh"/>
    <property type="match status" value="1"/>
</dbReference>
<protein>
    <submittedName>
        <fullName evidence="3">Aldedh domain-containing protein</fullName>
    </submittedName>
</protein>
<comment type="caution">
    <text evidence="3">The sequence shown here is derived from an EMBL/GenBank/DDBJ whole genome shotgun (WGS) entry which is preliminary data.</text>
</comment>
<feature type="domain" description="Aldehyde dehydrogenase" evidence="2">
    <location>
        <begin position="2"/>
        <end position="113"/>
    </location>
</feature>
<feature type="non-terminal residue" evidence="3">
    <location>
        <position position="1"/>
    </location>
</feature>
<dbReference type="InterPro" id="IPR015590">
    <property type="entry name" value="Aldehyde_DH_dom"/>
</dbReference>
<evidence type="ECO:0000313" key="3">
    <source>
        <dbReference type="EMBL" id="GFH23758.1"/>
    </source>
</evidence>
<accession>A0A699ZZ94</accession>
<dbReference type="GO" id="GO:0009450">
    <property type="term" value="P:gamma-aminobutyric acid catabolic process"/>
    <property type="evidence" value="ECO:0007669"/>
    <property type="project" value="TreeGrafter"/>
</dbReference>
<gene>
    <name evidence="3" type="ORF">HaLaN_21423</name>
</gene>
<dbReference type="PANTHER" id="PTHR43353">
    <property type="entry name" value="SUCCINATE-SEMIALDEHYDE DEHYDROGENASE, MITOCHONDRIAL"/>
    <property type="match status" value="1"/>
</dbReference>
<dbReference type="EMBL" id="BLLF01002356">
    <property type="protein sequence ID" value="GFH23758.1"/>
    <property type="molecule type" value="Genomic_DNA"/>
</dbReference>
<name>A0A699ZZ94_HAELA</name>
<keyword evidence="4" id="KW-1185">Reference proteome</keyword>
<evidence type="ECO:0000256" key="1">
    <source>
        <dbReference type="ARBA" id="ARBA00023002"/>
    </source>
</evidence>
<evidence type="ECO:0000313" key="4">
    <source>
        <dbReference type="Proteomes" id="UP000485058"/>
    </source>
</evidence>
<dbReference type="Gene3D" id="3.40.309.10">
    <property type="entry name" value="Aldehyde Dehydrogenase, Chain A, domain 2"/>
    <property type="match status" value="1"/>
</dbReference>
<evidence type="ECO:0000259" key="2">
    <source>
        <dbReference type="Pfam" id="PF00171"/>
    </source>
</evidence>
<proteinExistence type="predicted"/>
<dbReference type="InterPro" id="IPR016161">
    <property type="entry name" value="Ald_DH/histidinol_DH"/>
</dbReference>
<dbReference type="Proteomes" id="UP000485058">
    <property type="component" value="Unassembled WGS sequence"/>
</dbReference>
<dbReference type="GO" id="GO:0004777">
    <property type="term" value="F:succinate-semialdehyde dehydrogenase (NAD+) activity"/>
    <property type="evidence" value="ECO:0007669"/>
    <property type="project" value="TreeGrafter"/>
</dbReference>
<keyword evidence="1" id="KW-0560">Oxidoreductase</keyword>
<organism evidence="3 4">
    <name type="scientific">Haematococcus lacustris</name>
    <name type="common">Green alga</name>
    <name type="synonym">Haematococcus pluvialis</name>
    <dbReference type="NCBI Taxonomy" id="44745"/>
    <lineage>
        <taxon>Eukaryota</taxon>
        <taxon>Viridiplantae</taxon>
        <taxon>Chlorophyta</taxon>
        <taxon>core chlorophytes</taxon>
        <taxon>Chlorophyceae</taxon>
        <taxon>CS clade</taxon>
        <taxon>Chlamydomonadales</taxon>
        <taxon>Haematococcaceae</taxon>
        <taxon>Haematococcus</taxon>
    </lineage>
</organism>
<sequence>LVVARVKALRLGDGLEAGVTLGPLVSAAGRDKVAAHVEDAVAKGGRVLTGGSRPAPGSGLDAGTFFEPTVIVDSTIDMRCFKEETFGPLVPLFRFDSESEAVQLANDTEYGLAEFMDIKYVCMGLNYQ</sequence>
<dbReference type="AlphaFoldDB" id="A0A699ZZ94"/>